<dbReference type="AlphaFoldDB" id="A0ABD1CJC0"/>
<evidence type="ECO:0000313" key="2">
    <source>
        <dbReference type="EMBL" id="KAL1376484.1"/>
    </source>
</evidence>
<name>A0ABD1CJC0_CULPP</name>
<evidence type="ECO:0000313" key="3">
    <source>
        <dbReference type="Proteomes" id="UP001562425"/>
    </source>
</evidence>
<proteinExistence type="predicted"/>
<feature type="region of interest" description="Disordered" evidence="1">
    <location>
        <begin position="171"/>
        <end position="199"/>
    </location>
</feature>
<feature type="compositionally biased region" description="Basic residues" evidence="1">
    <location>
        <begin position="271"/>
        <end position="285"/>
    </location>
</feature>
<feature type="region of interest" description="Disordered" evidence="1">
    <location>
        <begin position="246"/>
        <end position="285"/>
    </location>
</feature>
<sequence length="285" mass="31218">MSSTIRRVNTFKIDFASLPKKPRFEEIHHFVKTTLGIPKEKIERLQVNHYFWCVFVKCVDLATAQQTVLQHNNKHAFEIDGKKYTIKIQMEDGAVDVRLHDLPEEITNDQVKKFMSAYGEILSVRELVVNERLKDAKKPTGKSSYADALMTKPSPRFVPAVLVEDNTGMDCDGDNTHTDAENFEMTTEGDDSSGGGSGFAAKPGIIIQDGGSSGGASGLADMLQKTTPILQETIIRDGDQLCVFKTPLTLPQDGDGAEESDGSSTSSASGKRPRGRPPKKPKTST</sequence>
<dbReference type="EMBL" id="JBEHCU010011643">
    <property type="protein sequence ID" value="KAL1376484.1"/>
    <property type="molecule type" value="Genomic_DNA"/>
</dbReference>
<gene>
    <name evidence="2" type="ORF">pipiens_016871</name>
</gene>
<evidence type="ECO:0000256" key="1">
    <source>
        <dbReference type="SAM" id="MobiDB-lite"/>
    </source>
</evidence>
<accession>A0ABD1CJC0</accession>
<organism evidence="2 3">
    <name type="scientific">Culex pipiens pipiens</name>
    <name type="common">Northern house mosquito</name>
    <dbReference type="NCBI Taxonomy" id="38569"/>
    <lineage>
        <taxon>Eukaryota</taxon>
        <taxon>Metazoa</taxon>
        <taxon>Ecdysozoa</taxon>
        <taxon>Arthropoda</taxon>
        <taxon>Hexapoda</taxon>
        <taxon>Insecta</taxon>
        <taxon>Pterygota</taxon>
        <taxon>Neoptera</taxon>
        <taxon>Endopterygota</taxon>
        <taxon>Diptera</taxon>
        <taxon>Nematocera</taxon>
        <taxon>Culicoidea</taxon>
        <taxon>Culicidae</taxon>
        <taxon>Culicinae</taxon>
        <taxon>Culicini</taxon>
        <taxon>Culex</taxon>
        <taxon>Culex</taxon>
    </lineage>
</organism>
<comment type="caution">
    <text evidence="2">The sequence shown here is derived from an EMBL/GenBank/DDBJ whole genome shotgun (WGS) entry which is preliminary data.</text>
</comment>
<reference evidence="2 3" key="1">
    <citation type="submission" date="2024-05" db="EMBL/GenBank/DDBJ databases">
        <title>Culex pipiens pipiens assembly and annotation.</title>
        <authorList>
            <person name="Alout H."/>
            <person name="Durand T."/>
        </authorList>
    </citation>
    <scope>NUCLEOTIDE SEQUENCE [LARGE SCALE GENOMIC DNA]</scope>
    <source>
        <strain evidence="2">HA-2024</strain>
        <tissue evidence="2">Whole body</tissue>
    </source>
</reference>
<keyword evidence="3" id="KW-1185">Reference proteome</keyword>
<dbReference type="Proteomes" id="UP001562425">
    <property type="component" value="Unassembled WGS sequence"/>
</dbReference>
<protein>
    <submittedName>
        <fullName evidence="2">Uncharacterized protein</fullName>
    </submittedName>
</protein>